<dbReference type="EMBL" id="JAGMVJ010000016">
    <property type="protein sequence ID" value="KAH7079737.1"/>
    <property type="molecule type" value="Genomic_DNA"/>
</dbReference>
<gene>
    <name evidence="2" type="ORF">FB567DRAFT_562814</name>
</gene>
<evidence type="ECO:0000313" key="3">
    <source>
        <dbReference type="Proteomes" id="UP000813461"/>
    </source>
</evidence>
<accession>A0A8K0R0E5</accession>
<evidence type="ECO:0000256" key="1">
    <source>
        <dbReference type="SAM" id="MobiDB-lite"/>
    </source>
</evidence>
<protein>
    <submittedName>
        <fullName evidence="2">Uncharacterized protein</fullName>
    </submittedName>
</protein>
<dbReference type="OrthoDB" id="4708870at2759"/>
<comment type="caution">
    <text evidence="2">The sequence shown here is derived from an EMBL/GenBank/DDBJ whole genome shotgun (WGS) entry which is preliminary data.</text>
</comment>
<dbReference type="AlphaFoldDB" id="A0A8K0R0E5"/>
<dbReference type="Proteomes" id="UP000813461">
    <property type="component" value="Unassembled WGS sequence"/>
</dbReference>
<name>A0A8K0R0E5_9PLEO</name>
<feature type="region of interest" description="Disordered" evidence="1">
    <location>
        <begin position="1"/>
        <end position="22"/>
    </location>
</feature>
<feature type="compositionally biased region" description="Polar residues" evidence="1">
    <location>
        <begin position="1"/>
        <end position="12"/>
    </location>
</feature>
<organism evidence="2 3">
    <name type="scientific">Paraphoma chrysanthemicola</name>
    <dbReference type="NCBI Taxonomy" id="798071"/>
    <lineage>
        <taxon>Eukaryota</taxon>
        <taxon>Fungi</taxon>
        <taxon>Dikarya</taxon>
        <taxon>Ascomycota</taxon>
        <taxon>Pezizomycotina</taxon>
        <taxon>Dothideomycetes</taxon>
        <taxon>Pleosporomycetidae</taxon>
        <taxon>Pleosporales</taxon>
        <taxon>Pleosporineae</taxon>
        <taxon>Phaeosphaeriaceae</taxon>
        <taxon>Paraphoma</taxon>
    </lineage>
</organism>
<keyword evidence="3" id="KW-1185">Reference proteome</keyword>
<evidence type="ECO:0000313" key="2">
    <source>
        <dbReference type="EMBL" id="KAH7079737.1"/>
    </source>
</evidence>
<sequence length="376" mass="42756">MGGQAFANTPTASGKPPHVPRMSPEVYQRLSAEYTTKLETVFDRVVVPRDAPGKLDYGDIDFLAGGIKAHIVPPWKLWAHIKGGSHSYAIVHPETPEAYVQLDVELSPGDGTPEGLELFDWTAFMKGDGDLLQIIGITHRSLGLACNDKGLHFRVKDIFQDDKKKALLFLTRDPDRAMDFYGLDTVKYHQGFANETEMFDWVTSGRFFSASTFAERTEKSNDRSRQMKRPAYARFVEEYMPAFLDDTRPNEWTDEEVLQEALMAFDKKAEYTAMMEAHENKKAEEQLWHEIRTVLPVEGNPLKTAVRGLRRWVMFEKGEPRISADSIPDEHHTPWVTWIAPGSTEALLDWIKENWEQAKTLEKAHATASKVTASKR</sequence>
<reference evidence="2" key="1">
    <citation type="journal article" date="2021" name="Nat. Commun.">
        <title>Genetic determinants of endophytism in the Arabidopsis root mycobiome.</title>
        <authorList>
            <person name="Mesny F."/>
            <person name="Miyauchi S."/>
            <person name="Thiergart T."/>
            <person name="Pickel B."/>
            <person name="Atanasova L."/>
            <person name="Karlsson M."/>
            <person name="Huettel B."/>
            <person name="Barry K.W."/>
            <person name="Haridas S."/>
            <person name="Chen C."/>
            <person name="Bauer D."/>
            <person name="Andreopoulos W."/>
            <person name="Pangilinan J."/>
            <person name="LaButti K."/>
            <person name="Riley R."/>
            <person name="Lipzen A."/>
            <person name="Clum A."/>
            <person name="Drula E."/>
            <person name="Henrissat B."/>
            <person name="Kohler A."/>
            <person name="Grigoriev I.V."/>
            <person name="Martin F.M."/>
            <person name="Hacquard S."/>
        </authorList>
    </citation>
    <scope>NUCLEOTIDE SEQUENCE</scope>
    <source>
        <strain evidence="2">MPI-SDFR-AT-0120</strain>
    </source>
</reference>
<proteinExistence type="predicted"/>